<evidence type="ECO:0000313" key="3">
    <source>
        <dbReference type="Proteomes" id="UP000623608"/>
    </source>
</evidence>
<dbReference type="InterPro" id="IPR041698">
    <property type="entry name" value="Methyltransf_25"/>
</dbReference>
<dbReference type="CDD" id="cd02440">
    <property type="entry name" value="AdoMet_MTases"/>
    <property type="match status" value="1"/>
</dbReference>
<accession>A0A919TPR4</accession>
<organism evidence="2 3">
    <name type="scientific">Paractinoplanes tereljensis</name>
    <dbReference type="NCBI Taxonomy" id="571912"/>
    <lineage>
        <taxon>Bacteria</taxon>
        <taxon>Bacillati</taxon>
        <taxon>Actinomycetota</taxon>
        <taxon>Actinomycetes</taxon>
        <taxon>Micromonosporales</taxon>
        <taxon>Micromonosporaceae</taxon>
        <taxon>Paractinoplanes</taxon>
    </lineage>
</organism>
<dbReference type="Gene3D" id="3.40.50.150">
    <property type="entry name" value="Vaccinia Virus protein VP39"/>
    <property type="match status" value="1"/>
</dbReference>
<keyword evidence="3" id="KW-1185">Reference proteome</keyword>
<dbReference type="AlphaFoldDB" id="A0A919TPR4"/>
<dbReference type="SUPFAM" id="SSF53335">
    <property type="entry name" value="S-adenosyl-L-methionine-dependent methyltransferases"/>
    <property type="match status" value="1"/>
</dbReference>
<protein>
    <recommendedName>
        <fullName evidence="1">TIR domain-containing protein</fullName>
    </recommendedName>
</protein>
<evidence type="ECO:0000313" key="2">
    <source>
        <dbReference type="EMBL" id="GIF17374.1"/>
    </source>
</evidence>
<gene>
    <name evidence="2" type="ORF">Ate02nite_01040</name>
</gene>
<dbReference type="Pfam" id="PF13676">
    <property type="entry name" value="TIR_2"/>
    <property type="match status" value="1"/>
</dbReference>
<dbReference type="SMART" id="SM00255">
    <property type="entry name" value="TIR"/>
    <property type="match status" value="1"/>
</dbReference>
<comment type="caution">
    <text evidence="2">The sequence shown here is derived from an EMBL/GenBank/DDBJ whole genome shotgun (WGS) entry which is preliminary data.</text>
</comment>
<dbReference type="InterPro" id="IPR029063">
    <property type="entry name" value="SAM-dependent_MTases_sf"/>
</dbReference>
<dbReference type="EMBL" id="BOMY01000001">
    <property type="protein sequence ID" value="GIF17374.1"/>
    <property type="molecule type" value="Genomic_DNA"/>
</dbReference>
<name>A0A919TPR4_9ACTN</name>
<dbReference type="Gene3D" id="3.40.50.10140">
    <property type="entry name" value="Toll/interleukin-1 receptor homology (TIR) domain"/>
    <property type="match status" value="1"/>
</dbReference>
<sequence length="821" mass="92290">MDDRGHSPWEYDVFLSYARLDDSDSGIVTAVGQELTRQFHRISGRPLTVFKDADAITTATIWRDRLELALERSALLIAFVSPSYLASPWCAREFDKFAALEESHRDRFELATYESRIFPITTVPIVLTGGEPVDVEGRHKLLSRRQAIDITSCSPDSSEFRETMERLAKDVDIILRRLGAIRRTTREPEHEVPIVATHTGSDQARMTALLTEADSVTIVGVTNSWLPECLEQALHGRPRFWDRLDIVFLGEEVLPYVNDELSADFPVPAQALKERTRRAGQAKRRIMSLLLREGAAGHWSLHSHPFALPFTGNLFVFRDGRRRVQLGVTRPTRSESDNLRIDFIDRFDQSFEAIFSEIVNASREEHEVILVGSPGRTSDHFLCQSARFRRSILEGGNSTTDWLPAVVAITWRIGPSGPEPLLQLNSPTNSTREMGKVSHVSGYINQLDHSASTGVSSDIAGSFEISWGEAESAVRRELQDDFGITEAPAPQPLTTVPFYYHDKENFVFYLLTQQISKATVFGEHTRMFGWTPADLMRIRQNQLLTRVIEVFDHPMSAEQRRRTLRLLLANLEVHGETETARLVRRYGKLNAAPAELVEAVARRVAATTHHRYVKGTEIRVSGIAGLQYRVFFSHLLPAYVGLGVEGATEILADIRSDESADAIRLARLGWDVDAVEPTAAGVGKIRNFAVDAAAQVSVFQGDVLTWDYPDEGYDLIVCNGVLHYVADKLTACRRLQQATRIGGVNALSLWSDYSPVPACHEIVPTYPDGEYGAVYRSYQSWDKSLLYFERRRAEMGHDDMPEHTHSFVKMLARRTAENAAL</sequence>
<dbReference type="InterPro" id="IPR035897">
    <property type="entry name" value="Toll_tir_struct_dom_sf"/>
</dbReference>
<dbReference type="GO" id="GO:0007165">
    <property type="term" value="P:signal transduction"/>
    <property type="evidence" value="ECO:0007669"/>
    <property type="project" value="InterPro"/>
</dbReference>
<reference evidence="2" key="1">
    <citation type="submission" date="2021-01" db="EMBL/GenBank/DDBJ databases">
        <title>Whole genome shotgun sequence of Actinoplanes tereljensis NBRC 105297.</title>
        <authorList>
            <person name="Komaki H."/>
            <person name="Tamura T."/>
        </authorList>
    </citation>
    <scope>NUCLEOTIDE SEQUENCE</scope>
    <source>
        <strain evidence="2">NBRC 105297</strain>
    </source>
</reference>
<dbReference type="PROSITE" id="PS50104">
    <property type="entry name" value="TIR"/>
    <property type="match status" value="1"/>
</dbReference>
<dbReference type="RefSeq" id="WP_203797303.1">
    <property type="nucleotide sequence ID" value="NZ_BOMY01000001.1"/>
</dbReference>
<dbReference type="InterPro" id="IPR000157">
    <property type="entry name" value="TIR_dom"/>
</dbReference>
<dbReference type="Proteomes" id="UP000623608">
    <property type="component" value="Unassembled WGS sequence"/>
</dbReference>
<proteinExistence type="predicted"/>
<feature type="domain" description="TIR" evidence="1">
    <location>
        <begin position="9"/>
        <end position="172"/>
    </location>
</feature>
<dbReference type="Pfam" id="PF13649">
    <property type="entry name" value="Methyltransf_25"/>
    <property type="match status" value="1"/>
</dbReference>
<dbReference type="SUPFAM" id="SSF52200">
    <property type="entry name" value="Toll/Interleukin receptor TIR domain"/>
    <property type="match status" value="1"/>
</dbReference>
<evidence type="ECO:0000259" key="1">
    <source>
        <dbReference type="PROSITE" id="PS50104"/>
    </source>
</evidence>